<evidence type="ECO:0000313" key="1">
    <source>
        <dbReference type="EMBL" id="MBI6882881.1"/>
    </source>
</evidence>
<organism evidence="1 2">
    <name type="scientific">Pseudomonas putida</name>
    <name type="common">Arthrobacter siderocapsulatus</name>
    <dbReference type="NCBI Taxonomy" id="303"/>
    <lineage>
        <taxon>Bacteria</taxon>
        <taxon>Pseudomonadati</taxon>
        <taxon>Pseudomonadota</taxon>
        <taxon>Gammaproteobacteria</taxon>
        <taxon>Pseudomonadales</taxon>
        <taxon>Pseudomonadaceae</taxon>
        <taxon>Pseudomonas</taxon>
    </lineage>
</organism>
<comment type="caution">
    <text evidence="1">The sequence shown here is derived from an EMBL/GenBank/DDBJ whole genome shotgun (WGS) entry which is preliminary data.</text>
</comment>
<protein>
    <submittedName>
        <fullName evidence="1">Uncharacterized protein</fullName>
    </submittedName>
</protein>
<proteinExistence type="predicted"/>
<sequence>MSTKLDELAAQLLALAVEEGRNDYIKALQGLIPLKNIITEFDSSGAKFNDEWRQRLTRDEYDSDAVRALFSKTLLQDETYRAFLVDTCIRIESQETKHAMILNFMSNGKYGDALQCFNALSDKESFKNHVHNRKSVFTRLNRDPYFYTTGDETELSRDGVVLLNGLGLETPDDFDGSYNYGNRKNIWSASKFDAVVDWVSDLAPEPPIANFSEGKIKVFNCEMLNAFFVEKERVASKGEWHQKVFPKYVPVIVPRSIIKEIEAAGGIVIEPEMGNSSYDAYYGEDVHECSHGFTSLSGQVKRHEIVQSLTLLSYETIQIIREDGADVSIALFDSCRNLTITDSSPGREILSIAMKYHRPELFHPDYKNYLGMIEGKSLHTKLYLRGIPEGTKDISDFRIEAGILQDARFLDYFNSELELRHLIEAYNPENLDRAKHAYIKQDPESESIDASVNDAIDKYNRIARKIGFAPAVTLSGSDEFLLAVAERITMENIQLSNSNNVTVTSKTRSEPWATENRLSARLGELSHSNLKNMPVEDLIVRGARIKDKTTLEFQRICGILDRIGVPEIAKLARTPGQRAFVVENFDVSSHLKDLPRAVRLLVGGAKLQDELGM</sequence>
<name>A0A8I1EC97_PSEPU</name>
<dbReference type="AlphaFoldDB" id="A0A8I1EC97"/>
<reference evidence="1" key="1">
    <citation type="submission" date="2020-12" db="EMBL/GenBank/DDBJ databases">
        <title>Enhanced detection system for hospital associated transmission using whole genome sequencing surveillance.</title>
        <authorList>
            <person name="Harrison L.H."/>
            <person name="Van Tyne D."/>
            <person name="Marsh J.W."/>
            <person name="Griffith M.P."/>
            <person name="Snyder D.J."/>
            <person name="Cooper V.S."/>
            <person name="Mustapha M."/>
        </authorList>
    </citation>
    <scope>NUCLEOTIDE SEQUENCE</scope>
    <source>
        <strain evidence="1">PSB00042</strain>
    </source>
</reference>
<evidence type="ECO:0000313" key="2">
    <source>
        <dbReference type="Proteomes" id="UP000637061"/>
    </source>
</evidence>
<accession>A0A8I1EC97</accession>
<dbReference type="Proteomes" id="UP000637061">
    <property type="component" value="Unassembled WGS sequence"/>
</dbReference>
<dbReference type="RefSeq" id="WP_198746505.1">
    <property type="nucleotide sequence ID" value="NZ_JAEHTE010000002.1"/>
</dbReference>
<gene>
    <name evidence="1" type="ORF">JEU22_03065</name>
</gene>
<dbReference type="EMBL" id="JAEHTE010000002">
    <property type="protein sequence ID" value="MBI6882881.1"/>
    <property type="molecule type" value="Genomic_DNA"/>
</dbReference>